<dbReference type="InterPro" id="IPR002156">
    <property type="entry name" value="RNaseH_domain"/>
</dbReference>
<evidence type="ECO:0000256" key="4">
    <source>
        <dbReference type="ARBA" id="ARBA00022722"/>
    </source>
</evidence>
<evidence type="ECO:0000256" key="2">
    <source>
        <dbReference type="ARBA" id="ARBA00005300"/>
    </source>
</evidence>
<evidence type="ECO:0000256" key="3">
    <source>
        <dbReference type="ARBA" id="ARBA00012180"/>
    </source>
</evidence>
<dbReference type="GO" id="GO:0004523">
    <property type="term" value="F:RNA-DNA hybrid ribonuclease activity"/>
    <property type="evidence" value="ECO:0007669"/>
    <property type="project" value="UniProtKB-EC"/>
</dbReference>
<dbReference type="EC" id="3.1.26.4" evidence="3"/>
<gene>
    <name evidence="9" type="ORF">PENSUB_4256</name>
</gene>
<evidence type="ECO:0000313" key="10">
    <source>
        <dbReference type="Proteomes" id="UP000186955"/>
    </source>
</evidence>
<dbReference type="SUPFAM" id="SSF53098">
    <property type="entry name" value="Ribonuclease H-like"/>
    <property type="match status" value="1"/>
</dbReference>
<dbReference type="CDD" id="cd09276">
    <property type="entry name" value="Rnase_HI_RT_non_LTR"/>
    <property type="match status" value="1"/>
</dbReference>
<dbReference type="GO" id="GO:0003676">
    <property type="term" value="F:nucleic acid binding"/>
    <property type="evidence" value="ECO:0007669"/>
    <property type="project" value="InterPro"/>
</dbReference>
<dbReference type="Proteomes" id="UP000186955">
    <property type="component" value="Unassembled WGS sequence"/>
</dbReference>
<dbReference type="InterPro" id="IPR036397">
    <property type="entry name" value="RNaseH_sf"/>
</dbReference>
<dbReference type="PROSITE" id="PS50879">
    <property type="entry name" value="RNASE_H_1"/>
    <property type="match status" value="1"/>
</dbReference>
<reference evidence="9 10" key="1">
    <citation type="submission" date="2016-10" db="EMBL/GenBank/DDBJ databases">
        <title>Genome sequence of the ascomycete fungus Penicillium subrubescens.</title>
        <authorList>
            <person name="De Vries R.P."/>
            <person name="Peng M."/>
            <person name="Dilokpimol A."/>
            <person name="Hilden K."/>
            <person name="Makela M.R."/>
            <person name="Grigoriev I."/>
            <person name="Riley R."/>
            <person name="Granchi Z."/>
        </authorList>
    </citation>
    <scope>NUCLEOTIDE SEQUENCE [LARGE SCALE GENOMIC DNA]</scope>
    <source>
        <strain evidence="9 10">CBS 132785</strain>
    </source>
</reference>
<sequence length="265" mass="28048">MPGITTPGNRLWAEPHSRGPWSLGQHLARQLANILPADPSAGLESAGRGDGSGFPGQIIVQATDDALTAARTIQPGSAIWSDGSRLENGRSGAGIAWQEPCGEWRARSFPLGKGREVFDAELVGVVQALQAALKMDDSVPITILLDSQAAIARLRHTQAGPGQELTLRAHAVARALQEGGREPIVQWVPGHAGIEGNEKADEAAKLAASRLASSKPLATRFFQLKSGHAAIGAHLHRIHARDSPACEKGDAPAETVHHVLFECRE</sequence>
<comment type="caution">
    <text evidence="9">The sequence shown here is derived from an EMBL/GenBank/DDBJ whole genome shotgun (WGS) entry which is preliminary data.</text>
</comment>
<keyword evidence="7" id="KW-0378">Hydrolase</keyword>
<evidence type="ECO:0000313" key="9">
    <source>
        <dbReference type="EMBL" id="OKP10339.1"/>
    </source>
</evidence>
<dbReference type="EMBL" id="MNBE01000358">
    <property type="protein sequence ID" value="OKP10339.1"/>
    <property type="molecule type" value="Genomic_DNA"/>
</dbReference>
<evidence type="ECO:0000256" key="7">
    <source>
        <dbReference type="ARBA" id="ARBA00022801"/>
    </source>
</evidence>
<organism evidence="9 10">
    <name type="scientific">Penicillium subrubescens</name>
    <dbReference type="NCBI Taxonomy" id="1316194"/>
    <lineage>
        <taxon>Eukaryota</taxon>
        <taxon>Fungi</taxon>
        <taxon>Dikarya</taxon>
        <taxon>Ascomycota</taxon>
        <taxon>Pezizomycotina</taxon>
        <taxon>Eurotiomycetes</taxon>
        <taxon>Eurotiomycetidae</taxon>
        <taxon>Eurotiales</taxon>
        <taxon>Aspergillaceae</taxon>
        <taxon>Penicillium</taxon>
    </lineage>
</organism>
<keyword evidence="5" id="KW-0479">Metal-binding</keyword>
<keyword evidence="10" id="KW-1185">Reference proteome</keyword>
<dbReference type="PANTHER" id="PTHR10642">
    <property type="entry name" value="RIBONUCLEASE H1"/>
    <property type="match status" value="1"/>
</dbReference>
<keyword evidence="4" id="KW-0540">Nuclease</keyword>
<dbReference type="Pfam" id="PF00075">
    <property type="entry name" value="RNase_H"/>
    <property type="match status" value="1"/>
</dbReference>
<dbReference type="InterPro" id="IPR012337">
    <property type="entry name" value="RNaseH-like_sf"/>
</dbReference>
<comment type="similarity">
    <text evidence="2">Belongs to the RNase H family.</text>
</comment>
<accession>A0A1Q5UD04</accession>
<name>A0A1Q5UD04_9EURO</name>
<evidence type="ECO:0000256" key="5">
    <source>
        <dbReference type="ARBA" id="ARBA00022723"/>
    </source>
</evidence>
<proteinExistence type="inferred from homology"/>
<dbReference type="Gene3D" id="3.30.420.10">
    <property type="entry name" value="Ribonuclease H-like superfamily/Ribonuclease H"/>
    <property type="match status" value="1"/>
</dbReference>
<dbReference type="PANTHER" id="PTHR10642:SF26">
    <property type="entry name" value="RIBONUCLEASE H1"/>
    <property type="match status" value="1"/>
</dbReference>
<evidence type="ECO:0000259" key="8">
    <source>
        <dbReference type="PROSITE" id="PS50879"/>
    </source>
</evidence>
<evidence type="ECO:0000256" key="1">
    <source>
        <dbReference type="ARBA" id="ARBA00000077"/>
    </source>
</evidence>
<comment type="catalytic activity">
    <reaction evidence="1">
        <text>Endonucleolytic cleavage to 5'-phosphomonoester.</text>
        <dbReference type="EC" id="3.1.26.4"/>
    </reaction>
</comment>
<dbReference type="GO" id="GO:0046872">
    <property type="term" value="F:metal ion binding"/>
    <property type="evidence" value="ECO:0007669"/>
    <property type="project" value="UniProtKB-KW"/>
</dbReference>
<dbReference type="GO" id="GO:0043137">
    <property type="term" value="P:DNA replication, removal of RNA primer"/>
    <property type="evidence" value="ECO:0007669"/>
    <property type="project" value="TreeGrafter"/>
</dbReference>
<evidence type="ECO:0000256" key="6">
    <source>
        <dbReference type="ARBA" id="ARBA00022759"/>
    </source>
</evidence>
<keyword evidence="6" id="KW-0255">Endonuclease</keyword>
<protein>
    <recommendedName>
        <fullName evidence="3">ribonuclease H</fullName>
        <ecNumber evidence="3">3.1.26.4</ecNumber>
    </recommendedName>
</protein>
<feature type="domain" description="RNase H type-1" evidence="8">
    <location>
        <begin position="73"/>
        <end position="209"/>
    </location>
</feature>
<dbReference type="AlphaFoldDB" id="A0A1Q5UD04"/>
<dbReference type="InterPro" id="IPR050092">
    <property type="entry name" value="RNase_H"/>
</dbReference>